<protein>
    <submittedName>
        <fullName evidence="2">M6 family metalloprotease domain-containing protein</fullName>
    </submittedName>
</protein>
<dbReference type="PANTHER" id="PTHR41775:SF1">
    <property type="entry name" value="PEPTIDASE M6-LIKE DOMAIN-CONTAINING PROTEIN"/>
    <property type="match status" value="1"/>
</dbReference>
<dbReference type="RefSeq" id="WP_344261183.1">
    <property type="nucleotide sequence ID" value="NZ_BAAAMJ010000020.1"/>
</dbReference>
<sequence>MPHIPSRRGQLALGGSLLLILGTAPGTTTALPGLTAPFPGRPPAACAPAGDELLTESIPTSPDFARAEGTVSALTLFIDFPGAEASISTRERFAEFFPATTEYFAASSYGRLDYRPAPLHRWLRMSQPFEAYGIERGASWHPDDEQGYNRLLRDIAAAVGDEVDFAGHDLVNVLAVPDAGPPATEKVLSVSFPGRDLAPAAGGHLRNVSFIWSRQPGDSPHRVLAHENGHSFGLPDLYWTGSGQAPLLAGHWDLMEQVWGPSNDFMAWHKWKLGWLDPGQVECVQGSGTTEHLIAPLGEPGGTKLVVVRTGPHEVLTLEVRTAGGLDGLVCRPGVLIARVRADLPSGEGPVRVSDATPGSDGCQDVPDPQVTAELTDAPYLPGETFRDARAGVRAEVLDADGHGRHRVRVTRR</sequence>
<keyword evidence="2" id="KW-0645">Protease</keyword>
<name>A0ABN2P8C4_9ACTN</name>
<keyword evidence="2" id="KW-0482">Metalloprotease</keyword>
<accession>A0ABN2P8C4</accession>
<dbReference type="Proteomes" id="UP001501303">
    <property type="component" value="Unassembled WGS sequence"/>
</dbReference>
<dbReference type="EMBL" id="BAAAMJ010000020">
    <property type="protein sequence ID" value="GAA1912762.1"/>
    <property type="molecule type" value="Genomic_DNA"/>
</dbReference>
<dbReference type="InterPro" id="IPR008757">
    <property type="entry name" value="Peptidase_M6-like_domain"/>
</dbReference>
<gene>
    <name evidence="2" type="ORF">GCM10009716_23140</name>
</gene>
<comment type="caution">
    <text evidence="2">The sequence shown here is derived from an EMBL/GenBank/DDBJ whole genome shotgun (WGS) entry which is preliminary data.</text>
</comment>
<keyword evidence="2" id="KW-0378">Hydrolase</keyword>
<organism evidence="2 3">
    <name type="scientific">Streptomyces sodiiphilus</name>
    <dbReference type="NCBI Taxonomy" id="226217"/>
    <lineage>
        <taxon>Bacteria</taxon>
        <taxon>Bacillati</taxon>
        <taxon>Actinomycetota</taxon>
        <taxon>Actinomycetes</taxon>
        <taxon>Kitasatosporales</taxon>
        <taxon>Streptomycetaceae</taxon>
        <taxon>Streptomyces</taxon>
    </lineage>
</organism>
<evidence type="ECO:0000313" key="3">
    <source>
        <dbReference type="Proteomes" id="UP001501303"/>
    </source>
</evidence>
<dbReference type="NCBIfam" id="TIGR03296">
    <property type="entry name" value="M6dom_TIGR03296"/>
    <property type="match status" value="1"/>
</dbReference>
<feature type="region of interest" description="Disordered" evidence="1">
    <location>
        <begin position="348"/>
        <end position="367"/>
    </location>
</feature>
<proteinExistence type="predicted"/>
<evidence type="ECO:0000256" key="1">
    <source>
        <dbReference type="SAM" id="MobiDB-lite"/>
    </source>
</evidence>
<evidence type="ECO:0000313" key="2">
    <source>
        <dbReference type="EMBL" id="GAA1912762.1"/>
    </source>
</evidence>
<dbReference type="GO" id="GO:0008237">
    <property type="term" value="F:metallopeptidase activity"/>
    <property type="evidence" value="ECO:0007669"/>
    <property type="project" value="UniProtKB-KW"/>
</dbReference>
<keyword evidence="3" id="KW-1185">Reference proteome</keyword>
<reference evidence="2 3" key="1">
    <citation type="journal article" date="2019" name="Int. J. Syst. Evol. Microbiol.">
        <title>The Global Catalogue of Microorganisms (GCM) 10K type strain sequencing project: providing services to taxonomists for standard genome sequencing and annotation.</title>
        <authorList>
            <consortium name="The Broad Institute Genomics Platform"/>
            <consortium name="The Broad Institute Genome Sequencing Center for Infectious Disease"/>
            <person name="Wu L."/>
            <person name="Ma J."/>
        </authorList>
    </citation>
    <scope>NUCLEOTIDE SEQUENCE [LARGE SCALE GENOMIC DNA]</scope>
    <source>
        <strain evidence="2 3">JCM 13581</strain>
    </source>
</reference>
<dbReference type="PANTHER" id="PTHR41775">
    <property type="entry name" value="SECRETED PROTEIN-RELATED"/>
    <property type="match status" value="1"/>
</dbReference>
<dbReference type="SUPFAM" id="SSF55486">
    <property type="entry name" value="Metalloproteases ('zincins'), catalytic domain"/>
    <property type="match status" value="1"/>
</dbReference>